<reference evidence="3 4" key="1">
    <citation type="submission" date="2019-03" db="EMBL/GenBank/DDBJ databases">
        <title>Genomic Encyclopedia of Type Strains, Phase IV (KMG-IV): sequencing the most valuable type-strain genomes for metagenomic binning, comparative biology and taxonomic classification.</title>
        <authorList>
            <person name="Goeker M."/>
        </authorList>
    </citation>
    <scope>NUCLEOTIDE SEQUENCE [LARGE SCALE GENOMIC DNA]</scope>
    <source>
        <strain evidence="3 4">DSM 25903</strain>
    </source>
</reference>
<evidence type="ECO:0000256" key="2">
    <source>
        <dbReference type="SAM" id="SignalP"/>
    </source>
</evidence>
<dbReference type="AlphaFoldDB" id="A0A4R7CCJ5"/>
<evidence type="ECO:0000313" key="3">
    <source>
        <dbReference type="EMBL" id="TDR94886.1"/>
    </source>
</evidence>
<feature type="chain" id="PRO_5020965027" description="Beta-barrel assembly complex subunit BamF" evidence="2">
    <location>
        <begin position="21"/>
        <end position="101"/>
    </location>
</feature>
<evidence type="ECO:0000256" key="1">
    <source>
        <dbReference type="SAM" id="MobiDB-lite"/>
    </source>
</evidence>
<organism evidence="3 4">
    <name type="scientific">Enterovirga rhinocerotis</name>
    <dbReference type="NCBI Taxonomy" id="1339210"/>
    <lineage>
        <taxon>Bacteria</taxon>
        <taxon>Pseudomonadati</taxon>
        <taxon>Pseudomonadota</taxon>
        <taxon>Alphaproteobacteria</taxon>
        <taxon>Hyphomicrobiales</taxon>
        <taxon>Methylobacteriaceae</taxon>
        <taxon>Enterovirga</taxon>
    </lineage>
</organism>
<keyword evidence="2" id="KW-0732">Signal</keyword>
<dbReference type="Proteomes" id="UP000295122">
    <property type="component" value="Unassembled WGS sequence"/>
</dbReference>
<gene>
    <name evidence="3" type="ORF">EV668_2177</name>
</gene>
<comment type="caution">
    <text evidence="3">The sequence shown here is derived from an EMBL/GenBank/DDBJ whole genome shotgun (WGS) entry which is preliminary data.</text>
</comment>
<feature type="signal peptide" evidence="2">
    <location>
        <begin position="1"/>
        <end position="20"/>
    </location>
</feature>
<feature type="region of interest" description="Disordered" evidence="1">
    <location>
        <begin position="65"/>
        <end position="101"/>
    </location>
</feature>
<accession>A0A4R7CCJ5</accession>
<name>A0A4R7CCJ5_9HYPH</name>
<proteinExistence type="predicted"/>
<keyword evidence="4" id="KW-1185">Reference proteome</keyword>
<dbReference type="EMBL" id="SNZR01000011">
    <property type="protein sequence ID" value="TDR94886.1"/>
    <property type="molecule type" value="Genomic_DNA"/>
</dbReference>
<dbReference type="PROSITE" id="PS51257">
    <property type="entry name" value="PROKAR_LIPOPROTEIN"/>
    <property type="match status" value="1"/>
</dbReference>
<protein>
    <recommendedName>
        <fullName evidence="5">Beta-barrel assembly complex subunit BamF</fullName>
    </recommendedName>
</protein>
<evidence type="ECO:0000313" key="4">
    <source>
        <dbReference type="Proteomes" id="UP000295122"/>
    </source>
</evidence>
<feature type="compositionally biased region" description="Polar residues" evidence="1">
    <location>
        <begin position="91"/>
        <end position="101"/>
    </location>
</feature>
<evidence type="ECO:0008006" key="5">
    <source>
        <dbReference type="Google" id="ProtNLM"/>
    </source>
</evidence>
<sequence>MSLRSFSALCLGLTMAGALAGCSGGNPARDLAIAAGVTGGEPKPAPDFVSRTRRANLDYIPVGTSAPQRRYRSKTASEVGDAEADLERTRAGTTARGNQLQ</sequence>